<organism evidence="1 2">
    <name type="scientific">Pochonia chlamydosporia 170</name>
    <dbReference type="NCBI Taxonomy" id="1380566"/>
    <lineage>
        <taxon>Eukaryota</taxon>
        <taxon>Fungi</taxon>
        <taxon>Dikarya</taxon>
        <taxon>Ascomycota</taxon>
        <taxon>Pezizomycotina</taxon>
        <taxon>Sordariomycetes</taxon>
        <taxon>Hypocreomycetidae</taxon>
        <taxon>Hypocreales</taxon>
        <taxon>Clavicipitaceae</taxon>
        <taxon>Pochonia</taxon>
    </lineage>
</organism>
<keyword evidence="2" id="KW-1185">Reference proteome</keyword>
<dbReference type="GeneID" id="28856869"/>
<sequence length="110" mass="10895">MAAVAMGLGRGDRVGVADADAGPAAFALIKVVLLAVEPKLAFVADAAVSNARDCWICRLPDARARQPLNGASTGADVATAVDIGLAAVALEAVDLAPDLVCAAVCEAPPS</sequence>
<reference evidence="1 2" key="1">
    <citation type="journal article" date="2016" name="PLoS Pathog.">
        <title>Biosynthesis of antibiotic leucinostatins in bio-control fungus Purpureocillium lilacinum and their inhibition on phytophthora revealed by genome mining.</title>
        <authorList>
            <person name="Wang G."/>
            <person name="Liu Z."/>
            <person name="Lin R."/>
            <person name="Li E."/>
            <person name="Mao Z."/>
            <person name="Ling J."/>
            <person name="Yang Y."/>
            <person name="Yin W.B."/>
            <person name="Xie B."/>
        </authorList>
    </citation>
    <scope>NUCLEOTIDE SEQUENCE [LARGE SCALE GENOMIC DNA]</scope>
    <source>
        <strain evidence="1">170</strain>
    </source>
</reference>
<dbReference type="EMBL" id="LSBJ02000001">
    <property type="protein sequence ID" value="OAQ72406.1"/>
    <property type="molecule type" value="Genomic_DNA"/>
</dbReference>
<dbReference type="AlphaFoldDB" id="A0A179G3H2"/>
<name>A0A179G3H2_METCM</name>
<dbReference type="Proteomes" id="UP000078397">
    <property type="component" value="Unassembled WGS sequence"/>
</dbReference>
<dbReference type="KEGG" id="pchm:VFPPC_15122"/>
<proteinExistence type="predicted"/>
<protein>
    <submittedName>
        <fullName evidence="1">Uncharacterized protein</fullName>
    </submittedName>
</protein>
<gene>
    <name evidence="1" type="ORF">VFPPC_15122</name>
</gene>
<evidence type="ECO:0000313" key="2">
    <source>
        <dbReference type="Proteomes" id="UP000078397"/>
    </source>
</evidence>
<evidence type="ECO:0000313" key="1">
    <source>
        <dbReference type="EMBL" id="OAQ72406.1"/>
    </source>
</evidence>
<dbReference type="RefSeq" id="XP_018148489.1">
    <property type="nucleotide sequence ID" value="XM_018292875.1"/>
</dbReference>
<comment type="caution">
    <text evidence="1">The sequence shown here is derived from an EMBL/GenBank/DDBJ whole genome shotgun (WGS) entry which is preliminary data.</text>
</comment>
<accession>A0A179G3H2</accession>